<evidence type="ECO:0000313" key="8">
    <source>
        <dbReference type="Proteomes" id="UP001642483"/>
    </source>
</evidence>
<evidence type="ECO:0000313" key="7">
    <source>
        <dbReference type="EMBL" id="CAK8695044.1"/>
    </source>
</evidence>
<sequence length="607" mass="68573">MFCDCCIKVYCTNCYCLVCIADLMVLSSNNMVKLVVVIIFAALEISLTAGTDRSCRALLRLPNGQIDCTSQSRHTSRCFFSCNTEYRLRADSEAIYCRDGTWLLYPSLREFHFNASCNQAVTSRSFGGSTQRKCDNKKCKHAYRGISKKRCEEAKCCWDTKDLKNPCKEEYRQLCEGSYKGFSIIRCLHAENCIYDTSDGKCYQVREQDILSLSSTLTNGGGSSQINSGRTLTLTENTASRNIPTSCSPLPPVANSRARCRTENSCNVFCSPGHHLVGKSSYTCANGAWSPEPNWVCREIRCPMLDEDILTENHNVPTNAALTCTKEWNFNSTCSIVCPPGYESIGDESVRCHSDAKWRGGRFRCVEVPKCRSMQQQWPSVDWNVLQYKCTIAEFQVNTTCEYTCPRNYELIGERTTSCLDEENPFWSTAPPTCQRLCDSNIDLSTGDIIGSTDNFRIVGPIRNGGRGKCRRQGLIEIDFTNLKSFALTFLYDRPSSYHVDLGFPNYNSLYTGIFNSLYGNQYRTGQRSVFGFRHSVRFSFNVTSETVVSSVKRRNSETWSELGSMKIKSMGSHTILQVGMNRMRSEIWHNSGRGLCSVCLWYSEET</sequence>
<dbReference type="SMART" id="SM00032">
    <property type="entry name" value="CCP"/>
    <property type="match status" value="4"/>
</dbReference>
<evidence type="ECO:0000256" key="1">
    <source>
        <dbReference type="ARBA" id="ARBA00022659"/>
    </source>
</evidence>
<dbReference type="InterPro" id="IPR000436">
    <property type="entry name" value="Sushi_SCR_CCP_dom"/>
</dbReference>
<dbReference type="InterPro" id="IPR050350">
    <property type="entry name" value="Compl-Cell_Adhes-Reg"/>
</dbReference>
<keyword evidence="2" id="KW-0677">Repeat</keyword>
<dbReference type="PANTHER" id="PTHR19325:SF560">
    <property type="entry name" value="SUSHI, VON WILLEBRAND FACTOR TYPE A, EGF AND PENTRAXIN DOMAIN-CONTAINING PROTEIN 1"/>
    <property type="match status" value="1"/>
</dbReference>
<keyword evidence="1 5" id="KW-0768">Sushi</keyword>
<feature type="domain" description="Sushi" evidence="6">
    <location>
        <begin position="369"/>
        <end position="436"/>
    </location>
</feature>
<accession>A0ABP0GW60</accession>
<reference evidence="7 8" key="1">
    <citation type="submission" date="2024-02" db="EMBL/GenBank/DDBJ databases">
        <authorList>
            <person name="Daric V."/>
            <person name="Darras S."/>
        </authorList>
    </citation>
    <scope>NUCLEOTIDE SEQUENCE [LARGE SCALE GENOMIC DNA]</scope>
</reference>
<comment type="caution">
    <text evidence="7">The sequence shown here is derived from an EMBL/GenBank/DDBJ whole genome shotgun (WGS) entry which is preliminary data.</text>
</comment>
<keyword evidence="8" id="KW-1185">Reference proteome</keyword>
<comment type="caution">
    <text evidence="5">Lacks conserved residue(s) required for the propagation of feature annotation.</text>
</comment>
<dbReference type="Pfam" id="PF00084">
    <property type="entry name" value="Sushi"/>
    <property type="match status" value="4"/>
</dbReference>
<evidence type="ECO:0000256" key="5">
    <source>
        <dbReference type="PROSITE-ProRule" id="PRU00302"/>
    </source>
</evidence>
<protein>
    <recommendedName>
        <fullName evidence="6">Sushi domain-containing protein</fullName>
    </recommendedName>
</protein>
<proteinExistence type="predicted"/>
<evidence type="ECO:0000259" key="6">
    <source>
        <dbReference type="PROSITE" id="PS50923"/>
    </source>
</evidence>
<keyword evidence="4" id="KW-0325">Glycoprotein</keyword>
<dbReference type="SUPFAM" id="SSF57535">
    <property type="entry name" value="Complement control module/SCR domain"/>
    <property type="match status" value="4"/>
</dbReference>
<dbReference type="Gene3D" id="2.10.70.10">
    <property type="entry name" value="Complement Module, domain 1"/>
    <property type="match status" value="4"/>
</dbReference>
<evidence type="ECO:0000256" key="3">
    <source>
        <dbReference type="ARBA" id="ARBA00023157"/>
    </source>
</evidence>
<dbReference type="CDD" id="cd00033">
    <property type="entry name" value="CCP"/>
    <property type="match status" value="3"/>
</dbReference>
<name>A0ABP0GW60_CLALP</name>
<dbReference type="Proteomes" id="UP001642483">
    <property type="component" value="Unassembled WGS sequence"/>
</dbReference>
<gene>
    <name evidence="7" type="ORF">CVLEPA_LOCUS28341</name>
</gene>
<organism evidence="7 8">
    <name type="scientific">Clavelina lepadiformis</name>
    <name type="common">Light-bulb sea squirt</name>
    <name type="synonym">Ascidia lepadiformis</name>
    <dbReference type="NCBI Taxonomy" id="159417"/>
    <lineage>
        <taxon>Eukaryota</taxon>
        <taxon>Metazoa</taxon>
        <taxon>Chordata</taxon>
        <taxon>Tunicata</taxon>
        <taxon>Ascidiacea</taxon>
        <taxon>Aplousobranchia</taxon>
        <taxon>Clavelinidae</taxon>
        <taxon>Clavelina</taxon>
    </lineage>
</organism>
<feature type="disulfide bond" evidence="5">
    <location>
        <begin position="270"/>
        <end position="297"/>
    </location>
</feature>
<keyword evidence="3 5" id="KW-1015">Disulfide bond</keyword>
<dbReference type="PANTHER" id="PTHR19325">
    <property type="entry name" value="COMPLEMENT COMPONENT-RELATED SUSHI DOMAIN-CONTAINING"/>
    <property type="match status" value="1"/>
</dbReference>
<dbReference type="PROSITE" id="PS50923">
    <property type="entry name" value="SUSHI"/>
    <property type="match status" value="3"/>
</dbReference>
<evidence type="ECO:0000256" key="2">
    <source>
        <dbReference type="ARBA" id="ARBA00022737"/>
    </source>
</evidence>
<dbReference type="InterPro" id="IPR035976">
    <property type="entry name" value="Sushi/SCR/CCP_sf"/>
</dbReference>
<feature type="domain" description="Sushi" evidence="6">
    <location>
        <begin position="300"/>
        <end position="367"/>
    </location>
</feature>
<evidence type="ECO:0000256" key="4">
    <source>
        <dbReference type="ARBA" id="ARBA00023180"/>
    </source>
</evidence>
<feature type="domain" description="Sushi" evidence="6">
    <location>
        <begin position="245"/>
        <end position="299"/>
    </location>
</feature>
<dbReference type="EMBL" id="CAWYQH010000141">
    <property type="protein sequence ID" value="CAK8695044.1"/>
    <property type="molecule type" value="Genomic_DNA"/>
</dbReference>
<feature type="disulfide bond" evidence="5">
    <location>
        <begin position="338"/>
        <end position="365"/>
    </location>
</feature>